<sequence>MEPQFRKKADGSIILSDSWEALGVKKKNKGRAWALPLSPEEVLESARRAAVLQGNNPDSKSILGFFELQFGLFRGQTFKWVMENALGYGGYLVASMIRETGEAKDTRSHRANKEAFKEYMELFPEGREVIAIKLQRSSTQPSTKSHPPVPVSSLRITVPPAVGSLEPSDMDDSELLAAAEHAEAQATQSRLSLPAGWIPALPVLDQQWISKALFKSVAGYGAVQALAACLFNLKDHSLALTQEDDFDKGRTVYPPRHQDTLTKGHFRATKKLVAPGVESTRRSPAQWPNCNRVVEAVFVQLCMAFTSGKKTPEGTRSGWTRVINAYKQIRECILSNAHVMTETTIQLPEVNTATLAQWYSKRTRSQETDVLQQAICTPEAPESGPVEQRSTLQKDTILSVPTDNPHVFVLPKNTAGKAKLKLHVPTSVPAQQRLPGALQSLPVLSTPLSAGPVPLPAVPVFLLPGPCPEGPSSQPAPRLILPARPSTATAGSAQEVAVPHSQGTGVPYTTERYRKRKLEKEKAGIHSRRYVRKSEVILCKKCQKKREPPTHQQYFGNWYCEETATVPLAEWRESLAAKGYGKKNK</sequence>
<reference evidence="1" key="1">
    <citation type="thesis" date="2021" institute="BYU ScholarsArchive" country="Provo, UT, USA">
        <title>Applications of and Algorithms for Genome Assembly and Genomic Analyses with an Emphasis on Marine Teleosts.</title>
        <authorList>
            <person name="Pickett B.D."/>
        </authorList>
    </citation>
    <scope>NUCLEOTIDE SEQUENCE</scope>
    <source>
        <strain evidence="1">HI-2016</strain>
    </source>
</reference>
<dbReference type="AlphaFoldDB" id="A0A8T2PDZ9"/>
<dbReference type="EMBL" id="JAFBMS010000008">
    <property type="protein sequence ID" value="KAG9350290.1"/>
    <property type="molecule type" value="Genomic_DNA"/>
</dbReference>
<keyword evidence="2" id="KW-1185">Reference proteome</keyword>
<evidence type="ECO:0000313" key="1">
    <source>
        <dbReference type="EMBL" id="KAG9350290.1"/>
    </source>
</evidence>
<comment type="caution">
    <text evidence="1">The sequence shown here is derived from an EMBL/GenBank/DDBJ whole genome shotgun (WGS) entry which is preliminary data.</text>
</comment>
<accession>A0A8T2PDZ9</accession>
<protein>
    <submittedName>
        <fullName evidence="1">Uncharacterized protein</fullName>
    </submittedName>
</protein>
<proteinExistence type="predicted"/>
<evidence type="ECO:0000313" key="2">
    <source>
        <dbReference type="Proteomes" id="UP000824540"/>
    </source>
</evidence>
<name>A0A8T2PDZ9_9TELE</name>
<dbReference type="Proteomes" id="UP000824540">
    <property type="component" value="Unassembled WGS sequence"/>
</dbReference>
<organism evidence="1 2">
    <name type="scientific">Albula glossodonta</name>
    <name type="common">roundjaw bonefish</name>
    <dbReference type="NCBI Taxonomy" id="121402"/>
    <lineage>
        <taxon>Eukaryota</taxon>
        <taxon>Metazoa</taxon>
        <taxon>Chordata</taxon>
        <taxon>Craniata</taxon>
        <taxon>Vertebrata</taxon>
        <taxon>Euteleostomi</taxon>
        <taxon>Actinopterygii</taxon>
        <taxon>Neopterygii</taxon>
        <taxon>Teleostei</taxon>
        <taxon>Albuliformes</taxon>
        <taxon>Albulidae</taxon>
        <taxon>Albula</taxon>
    </lineage>
</organism>
<gene>
    <name evidence="1" type="ORF">JZ751_026644</name>
</gene>
<dbReference type="OrthoDB" id="10057688at2759"/>